<protein>
    <submittedName>
        <fullName evidence="1">Uncharacterized protein</fullName>
    </submittedName>
</protein>
<dbReference type="Proteomes" id="UP000225740">
    <property type="component" value="Unassembled WGS sequence"/>
</dbReference>
<evidence type="ECO:0000313" key="2">
    <source>
        <dbReference type="Proteomes" id="UP000225740"/>
    </source>
</evidence>
<keyword evidence="2" id="KW-1185">Reference proteome</keyword>
<name>A0A2G1W7D3_9BACT</name>
<proteinExistence type="predicted"/>
<comment type="caution">
    <text evidence="1">The sequence shown here is derived from an EMBL/GenBank/DDBJ whole genome shotgun (WGS) entry which is preliminary data.</text>
</comment>
<dbReference type="AlphaFoldDB" id="A0A2G1W7D3"/>
<accession>A0A2G1W7D3</accession>
<evidence type="ECO:0000313" key="1">
    <source>
        <dbReference type="EMBL" id="PHQ34740.1"/>
    </source>
</evidence>
<reference evidence="1 2" key="1">
    <citation type="submission" date="2017-06" db="EMBL/GenBank/DDBJ databases">
        <title>Description of Rhodopirellula bahusiensis sp. nov.</title>
        <authorList>
            <person name="Kizina J."/>
            <person name="Harder J."/>
        </authorList>
    </citation>
    <scope>NUCLEOTIDE SEQUENCE [LARGE SCALE GENOMIC DNA]</scope>
    <source>
        <strain evidence="1 2">SWK21</strain>
    </source>
</reference>
<organism evidence="1 2">
    <name type="scientific">Rhodopirellula bahusiensis</name>
    <dbReference type="NCBI Taxonomy" id="2014065"/>
    <lineage>
        <taxon>Bacteria</taxon>
        <taxon>Pseudomonadati</taxon>
        <taxon>Planctomycetota</taxon>
        <taxon>Planctomycetia</taxon>
        <taxon>Pirellulales</taxon>
        <taxon>Pirellulaceae</taxon>
        <taxon>Rhodopirellula</taxon>
    </lineage>
</organism>
<gene>
    <name evidence="1" type="ORF">CEE69_12700</name>
</gene>
<sequence length="118" mass="13285">MPVAILRKEVLPKRTTHDSRAIQDGPGRSWTVDGGAALGSKRLGMVNDSLWQWVPKATCRVTPTVLREGRPHEFDLSIYNTRAWRRTDRFPFRLAHYGSPCGDDGDRRFTRVGSFGSG</sequence>
<dbReference type="EMBL" id="NIZW01000009">
    <property type="protein sequence ID" value="PHQ34740.1"/>
    <property type="molecule type" value="Genomic_DNA"/>
</dbReference>